<dbReference type="Proteomes" id="UP001732700">
    <property type="component" value="Chromosome 2D"/>
</dbReference>
<evidence type="ECO:0000313" key="2">
    <source>
        <dbReference type="Proteomes" id="UP001732700"/>
    </source>
</evidence>
<reference evidence="1" key="1">
    <citation type="submission" date="2021-05" db="EMBL/GenBank/DDBJ databases">
        <authorList>
            <person name="Scholz U."/>
            <person name="Mascher M."/>
            <person name="Fiebig A."/>
        </authorList>
    </citation>
    <scope>NUCLEOTIDE SEQUENCE [LARGE SCALE GENOMIC DNA]</scope>
</reference>
<evidence type="ECO:0000313" key="1">
    <source>
        <dbReference type="EnsemblPlants" id="AVESA.00010b.r2.2DG0362360.1.CDS"/>
    </source>
</evidence>
<dbReference type="EnsemblPlants" id="AVESA.00010b.r2.2DG0362360.1">
    <property type="protein sequence ID" value="AVESA.00010b.r2.2DG0362360.1.CDS"/>
    <property type="gene ID" value="AVESA.00010b.r2.2DG0362360"/>
</dbReference>
<protein>
    <submittedName>
        <fullName evidence="1">Uncharacterized protein</fullName>
    </submittedName>
</protein>
<reference evidence="1" key="2">
    <citation type="submission" date="2025-09" db="UniProtKB">
        <authorList>
            <consortium name="EnsemblPlants"/>
        </authorList>
    </citation>
    <scope>IDENTIFICATION</scope>
</reference>
<proteinExistence type="predicted"/>
<name>A0ACD5V448_AVESA</name>
<sequence length="1029" mass="113545">MEIIDLCSDGEDDTKSCSDGEDITHLGLDRKDNLGSDDPHDGVGRSLVLFNKPFGKNDAEEPITLADDDWLSSTHASSSYRSPAVQSHRIYPLSSSSGMLHDSPYGNSLKILTESDDDDILMYSVQPKSFPTRHSSVGDNRVKDESNYFGRSAANGIGMSSSTMSEDLFGSSQEVETDSDNDDDVSAYEGPHSHRTFPPSMPSWNSVNGAGGLNGFGTQSHPNVESRPSGCDERAIYEEALQHISQERKEEDLPEGVMSISLLKHQRIALAWMLSKENSSHCPGGILADDQGLGKTISTIALIQKERAQQSNFMSADSGHKSSVSLDLDEDDTMMTMNKKEIKGEPSDRLASNLELCAGWSGTAVNKMVKAVEVEPKKTRVKLPSPASTLRSSTRPSAGTLVVCPASILKQWATEISAKVTESSKLSVLIYHGGSRTTDPTELAKYDIVVTTYTIVGHEVPKQDSDDDMEQKNSEEYGICPDFAAGNKRKLPKETKKKANKKKKLNSSDTDIEGGPLARVRWFRVVLDEAQTIKNHRTKSARACCGLRAKRRWCLSGTPMQNTIDDLYSYFRFLKYEPYSAYTSFHSMIKNPISKGSSQGYKKLQTVLKIVLLRRTKETLLDGEPIIKIPGKTIELKKITFTQEERYFYLALEEGSRQKFKKFAASGTIKQNYANILVLLLRLRQACDHPFLLKDDNHANLTNPGSIEMAKQLPREIATNLLEKLEARHPVCSICVKGTATSRKQKEPPENAVITTCCHIFCYECVLESLSEEEVCPVCKQKLSAELVFSRPVLRLCLSDELESYATTSSAAADESSAAADESSAAADESSSICDKSYISSKVQAAVDTLNSIFKTDARTDSDTIESNPSEVAPSKAIVFSQWTGMLDVLELSLNSNLINFRRLDGSMSLDVRGAAVEEFKTDPEVRVMLMSLKAGNLGLNMIAACHVIMLDPWWNPYAEDQAVDRAHRIGQTRPVTVTRFTVNDTVEDRILALQAKKREMVESAFGDEKSGGIATRLTVEDLGYLFNI</sequence>
<accession>A0ACD5V448</accession>
<organism evidence="1 2">
    <name type="scientific">Avena sativa</name>
    <name type="common">Oat</name>
    <dbReference type="NCBI Taxonomy" id="4498"/>
    <lineage>
        <taxon>Eukaryota</taxon>
        <taxon>Viridiplantae</taxon>
        <taxon>Streptophyta</taxon>
        <taxon>Embryophyta</taxon>
        <taxon>Tracheophyta</taxon>
        <taxon>Spermatophyta</taxon>
        <taxon>Magnoliopsida</taxon>
        <taxon>Liliopsida</taxon>
        <taxon>Poales</taxon>
        <taxon>Poaceae</taxon>
        <taxon>BOP clade</taxon>
        <taxon>Pooideae</taxon>
        <taxon>Poodae</taxon>
        <taxon>Poeae</taxon>
        <taxon>Poeae Chloroplast Group 1 (Aveneae type)</taxon>
        <taxon>Aveninae</taxon>
        <taxon>Avena</taxon>
    </lineage>
</organism>
<keyword evidence="2" id="KW-1185">Reference proteome</keyword>